<dbReference type="EMBL" id="CAACVG010013453">
    <property type="protein sequence ID" value="VEN61849.1"/>
    <property type="molecule type" value="Genomic_DNA"/>
</dbReference>
<dbReference type="Proteomes" id="UP000410492">
    <property type="component" value="Unassembled WGS sequence"/>
</dbReference>
<name>A0A653DPD7_CALMS</name>
<feature type="signal peptide" evidence="1">
    <location>
        <begin position="1"/>
        <end position="22"/>
    </location>
</feature>
<dbReference type="GO" id="GO:0005615">
    <property type="term" value="C:extracellular space"/>
    <property type="evidence" value="ECO:0007669"/>
    <property type="project" value="TreeGrafter"/>
</dbReference>
<dbReference type="Gene3D" id="3.15.10.30">
    <property type="entry name" value="Haemolymph juvenile hormone binding protein"/>
    <property type="match status" value="1"/>
</dbReference>
<evidence type="ECO:0000256" key="1">
    <source>
        <dbReference type="SAM" id="SignalP"/>
    </source>
</evidence>
<feature type="chain" id="PRO_5024934405" evidence="1">
    <location>
        <begin position="23"/>
        <end position="126"/>
    </location>
</feature>
<gene>
    <name evidence="2" type="ORF">CALMAC_LOCUS19151</name>
</gene>
<dbReference type="PANTHER" id="PTHR11008">
    <property type="entry name" value="PROTEIN TAKEOUT-LIKE PROTEIN"/>
    <property type="match status" value="1"/>
</dbReference>
<evidence type="ECO:0000313" key="3">
    <source>
        <dbReference type="Proteomes" id="UP000410492"/>
    </source>
</evidence>
<dbReference type="Pfam" id="PF06585">
    <property type="entry name" value="JHBP"/>
    <property type="match status" value="1"/>
</dbReference>
<evidence type="ECO:0000313" key="2">
    <source>
        <dbReference type="EMBL" id="VEN61849.1"/>
    </source>
</evidence>
<protein>
    <submittedName>
        <fullName evidence="2">Uncharacterized protein</fullName>
    </submittedName>
</protein>
<keyword evidence="1" id="KW-0732">Signal</keyword>
<proteinExistence type="predicted"/>
<sequence length="126" mass="14659">MLRQICCYLLAQAAIFSCYALAVDDLPPEFPRCHRNDPQIEKCLMDAAETVRPYLRSGVPGLLPSIQNYTLKEVVMKDGNDALNYKMEMPNVIFYGIDDYQMKRIRFDFAQIYTLLAKLIERRIDE</sequence>
<dbReference type="InterPro" id="IPR010562">
    <property type="entry name" value="Haemolymph_juvenile_hormone-bd"/>
</dbReference>
<dbReference type="OrthoDB" id="7419171at2759"/>
<organism evidence="2 3">
    <name type="scientific">Callosobruchus maculatus</name>
    <name type="common">Southern cowpea weevil</name>
    <name type="synonym">Pulse bruchid</name>
    <dbReference type="NCBI Taxonomy" id="64391"/>
    <lineage>
        <taxon>Eukaryota</taxon>
        <taxon>Metazoa</taxon>
        <taxon>Ecdysozoa</taxon>
        <taxon>Arthropoda</taxon>
        <taxon>Hexapoda</taxon>
        <taxon>Insecta</taxon>
        <taxon>Pterygota</taxon>
        <taxon>Neoptera</taxon>
        <taxon>Endopterygota</taxon>
        <taxon>Coleoptera</taxon>
        <taxon>Polyphaga</taxon>
        <taxon>Cucujiformia</taxon>
        <taxon>Chrysomeloidea</taxon>
        <taxon>Chrysomelidae</taxon>
        <taxon>Bruchinae</taxon>
        <taxon>Bruchini</taxon>
        <taxon>Callosobruchus</taxon>
    </lineage>
</organism>
<reference evidence="2 3" key="1">
    <citation type="submission" date="2019-01" db="EMBL/GenBank/DDBJ databases">
        <authorList>
            <person name="Sayadi A."/>
        </authorList>
    </citation>
    <scope>NUCLEOTIDE SEQUENCE [LARGE SCALE GENOMIC DNA]</scope>
</reference>
<dbReference type="InterPro" id="IPR038606">
    <property type="entry name" value="To_sf"/>
</dbReference>
<accession>A0A653DPD7</accession>
<dbReference type="PANTHER" id="PTHR11008:SF32">
    <property type="entry name" value="CIRCADIAN CLOCK-CONTROLLED PROTEIN DAYWAKE-RELATED"/>
    <property type="match status" value="1"/>
</dbReference>
<keyword evidence="3" id="KW-1185">Reference proteome</keyword>
<dbReference type="AlphaFoldDB" id="A0A653DPD7"/>
<dbReference type="PROSITE" id="PS51257">
    <property type="entry name" value="PROKAR_LIPOPROTEIN"/>
    <property type="match status" value="1"/>
</dbReference>